<feature type="chain" id="PRO_5006062467" evidence="2">
    <location>
        <begin position="23"/>
        <end position="80"/>
    </location>
</feature>
<dbReference type="Proteomes" id="UP000054823">
    <property type="component" value="Unassembled WGS sequence"/>
</dbReference>
<gene>
    <name evidence="3" type="ORF">SHM7688_01666</name>
</gene>
<accession>A0A0P1FBZ3</accession>
<dbReference type="PROSITE" id="PS51257">
    <property type="entry name" value="PROKAR_LIPOPROTEIN"/>
    <property type="match status" value="1"/>
</dbReference>
<reference evidence="3 4" key="1">
    <citation type="submission" date="2015-09" db="EMBL/GenBank/DDBJ databases">
        <authorList>
            <consortium name="Swine Surveillance"/>
        </authorList>
    </citation>
    <scope>NUCLEOTIDE SEQUENCE [LARGE SCALE GENOMIC DNA]</scope>
    <source>
        <strain evidence="3 4">CECT 7688</strain>
    </source>
</reference>
<evidence type="ECO:0000256" key="2">
    <source>
        <dbReference type="SAM" id="SignalP"/>
    </source>
</evidence>
<evidence type="ECO:0000256" key="1">
    <source>
        <dbReference type="SAM" id="MobiDB-lite"/>
    </source>
</evidence>
<sequence length="80" mass="8576">MIRLLKCHSGLLAVLASLASCGQIPGLDAALEERNAGTEYPDILPASELPTPAPPRLTETTEAELEARRARLERRAAALQ</sequence>
<evidence type="ECO:0000313" key="4">
    <source>
        <dbReference type="Proteomes" id="UP000054823"/>
    </source>
</evidence>
<dbReference type="RefSeq" id="WP_058239452.1">
    <property type="nucleotide sequence ID" value="NZ_CYPW01000016.1"/>
</dbReference>
<dbReference type="STRING" id="321267.SHM7688_01666"/>
<keyword evidence="4" id="KW-1185">Reference proteome</keyword>
<evidence type="ECO:0000313" key="3">
    <source>
        <dbReference type="EMBL" id="CUH52224.1"/>
    </source>
</evidence>
<organism evidence="3 4">
    <name type="scientific">Shimia marina</name>
    <dbReference type="NCBI Taxonomy" id="321267"/>
    <lineage>
        <taxon>Bacteria</taxon>
        <taxon>Pseudomonadati</taxon>
        <taxon>Pseudomonadota</taxon>
        <taxon>Alphaproteobacteria</taxon>
        <taxon>Rhodobacterales</taxon>
        <taxon>Roseobacteraceae</taxon>
    </lineage>
</organism>
<protein>
    <submittedName>
        <fullName evidence="3">Uncharacterized protein</fullName>
    </submittedName>
</protein>
<name>A0A0P1FBZ3_9RHOB</name>
<dbReference type="AlphaFoldDB" id="A0A0P1FBZ3"/>
<feature type="region of interest" description="Disordered" evidence="1">
    <location>
        <begin position="38"/>
        <end position="63"/>
    </location>
</feature>
<proteinExistence type="predicted"/>
<keyword evidence="2" id="KW-0732">Signal</keyword>
<feature type="signal peptide" evidence="2">
    <location>
        <begin position="1"/>
        <end position="22"/>
    </location>
</feature>
<dbReference type="EMBL" id="CYPW01000016">
    <property type="protein sequence ID" value="CUH52224.1"/>
    <property type="molecule type" value="Genomic_DNA"/>
</dbReference>